<organism evidence="1 2">
    <name type="scientific">Trichinella nelsoni</name>
    <dbReference type="NCBI Taxonomy" id="6336"/>
    <lineage>
        <taxon>Eukaryota</taxon>
        <taxon>Metazoa</taxon>
        <taxon>Ecdysozoa</taxon>
        <taxon>Nematoda</taxon>
        <taxon>Enoplea</taxon>
        <taxon>Dorylaimia</taxon>
        <taxon>Trichinellida</taxon>
        <taxon>Trichinellidae</taxon>
        <taxon>Trichinella</taxon>
    </lineage>
</organism>
<evidence type="ECO:0000313" key="1">
    <source>
        <dbReference type="EMBL" id="KRX12010.1"/>
    </source>
</evidence>
<proteinExistence type="predicted"/>
<name>A0A0V0RCM6_9BILA</name>
<gene>
    <name evidence="1" type="ORF">T07_9433</name>
</gene>
<protein>
    <submittedName>
        <fullName evidence="1">Uncharacterized protein</fullName>
    </submittedName>
</protein>
<evidence type="ECO:0000313" key="2">
    <source>
        <dbReference type="Proteomes" id="UP000054630"/>
    </source>
</evidence>
<dbReference type="AlphaFoldDB" id="A0A0V0RCM6"/>
<reference evidence="1 2" key="1">
    <citation type="submission" date="2015-01" db="EMBL/GenBank/DDBJ databases">
        <title>Evolution of Trichinella species and genotypes.</title>
        <authorList>
            <person name="Korhonen P.K."/>
            <person name="Edoardo P."/>
            <person name="Giuseppe L.R."/>
            <person name="Gasser R.B."/>
        </authorList>
    </citation>
    <scope>NUCLEOTIDE SEQUENCE [LARGE SCALE GENOMIC DNA]</scope>
    <source>
        <strain evidence="1">ISS37</strain>
    </source>
</reference>
<dbReference type="Proteomes" id="UP000054630">
    <property type="component" value="Unassembled WGS sequence"/>
</dbReference>
<dbReference type="OrthoDB" id="5935226at2759"/>
<comment type="caution">
    <text evidence="1">The sequence shown here is derived from an EMBL/GenBank/DDBJ whole genome shotgun (WGS) entry which is preliminary data.</text>
</comment>
<keyword evidence="2" id="KW-1185">Reference proteome</keyword>
<accession>A0A0V0RCM6</accession>
<dbReference type="EMBL" id="JYDL01000967">
    <property type="protein sequence ID" value="KRX12010.1"/>
    <property type="molecule type" value="Genomic_DNA"/>
</dbReference>
<sequence length="62" mass="6392">MKRASVQHEVIQRSESVGSGRVAALFGFGTGLWCCRRGRSGWTRGGFGAFPAKAGSGGPGHG</sequence>